<dbReference type="PRINTS" id="PR00081">
    <property type="entry name" value="GDHRDH"/>
</dbReference>
<dbReference type="PANTHER" id="PTHR43391">
    <property type="entry name" value="RETINOL DEHYDROGENASE-RELATED"/>
    <property type="match status" value="1"/>
</dbReference>
<protein>
    <submittedName>
        <fullName evidence="4">SDR family oxidoreductase</fullName>
        <ecNumber evidence="4">1.-.-.-</ecNumber>
    </submittedName>
</protein>
<dbReference type="SUPFAM" id="SSF51735">
    <property type="entry name" value="NAD(P)-binding Rossmann-fold domains"/>
    <property type="match status" value="1"/>
</dbReference>
<keyword evidence="2" id="KW-0521">NADP</keyword>
<evidence type="ECO:0000256" key="2">
    <source>
        <dbReference type="ARBA" id="ARBA00022857"/>
    </source>
</evidence>
<dbReference type="EMBL" id="JBHSON010000076">
    <property type="protein sequence ID" value="MFC5751871.1"/>
    <property type="molecule type" value="Genomic_DNA"/>
</dbReference>
<dbReference type="EC" id="1.-.-.-" evidence="4"/>
<dbReference type="RefSeq" id="WP_378287832.1">
    <property type="nucleotide sequence ID" value="NZ_JBHSON010000076.1"/>
</dbReference>
<dbReference type="Proteomes" id="UP001596074">
    <property type="component" value="Unassembled WGS sequence"/>
</dbReference>
<reference evidence="5" key="1">
    <citation type="journal article" date="2019" name="Int. J. Syst. Evol. Microbiol.">
        <title>The Global Catalogue of Microorganisms (GCM) 10K type strain sequencing project: providing services to taxonomists for standard genome sequencing and annotation.</title>
        <authorList>
            <consortium name="The Broad Institute Genomics Platform"/>
            <consortium name="The Broad Institute Genome Sequencing Center for Infectious Disease"/>
            <person name="Wu L."/>
            <person name="Ma J."/>
        </authorList>
    </citation>
    <scope>NUCLEOTIDE SEQUENCE [LARGE SCALE GENOMIC DNA]</scope>
    <source>
        <strain evidence="5">KCTC 42087</strain>
    </source>
</reference>
<dbReference type="GO" id="GO:0016491">
    <property type="term" value="F:oxidoreductase activity"/>
    <property type="evidence" value="ECO:0007669"/>
    <property type="project" value="UniProtKB-KW"/>
</dbReference>
<dbReference type="InterPro" id="IPR036291">
    <property type="entry name" value="NAD(P)-bd_dom_sf"/>
</dbReference>
<keyword evidence="3 4" id="KW-0560">Oxidoreductase</keyword>
<dbReference type="PANTHER" id="PTHR43391:SF14">
    <property type="entry name" value="DEHYDROGENASE_REDUCTASE SDR FAMILY PROTEIN 7-LIKE"/>
    <property type="match status" value="1"/>
</dbReference>
<name>A0ABW1A9N6_9ACTN</name>
<proteinExistence type="inferred from homology"/>
<dbReference type="Gene3D" id="3.40.50.720">
    <property type="entry name" value="NAD(P)-binding Rossmann-like Domain"/>
    <property type="match status" value="1"/>
</dbReference>
<evidence type="ECO:0000313" key="5">
    <source>
        <dbReference type="Proteomes" id="UP001596074"/>
    </source>
</evidence>
<dbReference type="Pfam" id="PF00106">
    <property type="entry name" value="adh_short"/>
    <property type="match status" value="1"/>
</dbReference>
<accession>A0ABW1A9N6</accession>
<evidence type="ECO:0000313" key="4">
    <source>
        <dbReference type="EMBL" id="MFC5751871.1"/>
    </source>
</evidence>
<organism evidence="4 5">
    <name type="scientific">Actinomadura rugatobispora</name>
    <dbReference type="NCBI Taxonomy" id="1994"/>
    <lineage>
        <taxon>Bacteria</taxon>
        <taxon>Bacillati</taxon>
        <taxon>Actinomycetota</taxon>
        <taxon>Actinomycetes</taxon>
        <taxon>Streptosporangiales</taxon>
        <taxon>Thermomonosporaceae</taxon>
        <taxon>Actinomadura</taxon>
    </lineage>
</organism>
<comment type="caution">
    <text evidence="4">The sequence shown here is derived from an EMBL/GenBank/DDBJ whole genome shotgun (WGS) entry which is preliminary data.</text>
</comment>
<comment type="similarity">
    <text evidence="1">Belongs to the short-chain dehydrogenases/reductases (SDR) family.</text>
</comment>
<evidence type="ECO:0000256" key="1">
    <source>
        <dbReference type="ARBA" id="ARBA00006484"/>
    </source>
</evidence>
<sequence>MDDDDAVTDGGSLAGRRILVAGASAGIGRALAVRAVRDGARVLLTARRAELLESAVAEAGGGERLAADLCRDDDCARIAATARRALGGIDVLVFCVGAAKLRMIADTTGEELRGLFDANVLSAHRLLRACLPELAPGAMAMVLSSETVGQPRTALGGYATTKAALERLVEGWRTEHPGLRFTVVKVGATFPTDFGTGFEPGLLHRALEDWSVRGLAQEEFMSPEEVADVLAEVIAAAAGRPAIGLDHLTVRSPSPVVGAFGGAISRSAAGRTAPAGSPTP</sequence>
<keyword evidence="5" id="KW-1185">Reference proteome</keyword>
<gene>
    <name evidence="4" type="ORF">ACFPZN_40215</name>
</gene>
<evidence type="ECO:0000256" key="3">
    <source>
        <dbReference type="ARBA" id="ARBA00023002"/>
    </source>
</evidence>
<dbReference type="InterPro" id="IPR002347">
    <property type="entry name" value="SDR_fam"/>
</dbReference>